<evidence type="ECO:0000259" key="1">
    <source>
        <dbReference type="PROSITE" id="PS50042"/>
    </source>
</evidence>
<dbReference type="OrthoDB" id="663011at2"/>
<reference evidence="3" key="1">
    <citation type="submission" date="2016-10" db="EMBL/GenBank/DDBJ databases">
        <authorList>
            <person name="Varghese N."/>
            <person name="Submissions S."/>
        </authorList>
    </citation>
    <scope>NUCLEOTIDE SEQUENCE [LARGE SCALE GENOMIC DNA]</scope>
    <source>
        <strain evidence="3">DSM 25575</strain>
    </source>
</reference>
<dbReference type="SUPFAM" id="SSF51206">
    <property type="entry name" value="cAMP-binding domain-like"/>
    <property type="match status" value="1"/>
</dbReference>
<dbReference type="InterPro" id="IPR018490">
    <property type="entry name" value="cNMP-bd_dom_sf"/>
</dbReference>
<dbReference type="EMBL" id="FOVD01000003">
    <property type="protein sequence ID" value="SFN34416.1"/>
    <property type="molecule type" value="Genomic_DNA"/>
</dbReference>
<dbReference type="Proteomes" id="UP000198769">
    <property type="component" value="Unassembled WGS sequence"/>
</dbReference>
<organism evidence="2 3">
    <name type="scientific">Chryseobacterium oleae</name>
    <dbReference type="NCBI Taxonomy" id="491207"/>
    <lineage>
        <taxon>Bacteria</taxon>
        <taxon>Pseudomonadati</taxon>
        <taxon>Bacteroidota</taxon>
        <taxon>Flavobacteriia</taxon>
        <taxon>Flavobacteriales</taxon>
        <taxon>Weeksellaceae</taxon>
        <taxon>Chryseobacterium group</taxon>
        <taxon>Chryseobacterium</taxon>
    </lineage>
</organism>
<dbReference type="AlphaFoldDB" id="A0A1I4Y8N3"/>
<evidence type="ECO:0000313" key="2">
    <source>
        <dbReference type="EMBL" id="SFN34416.1"/>
    </source>
</evidence>
<dbReference type="SMART" id="SM00100">
    <property type="entry name" value="cNMP"/>
    <property type="match status" value="1"/>
</dbReference>
<accession>A0A1I4Y8N3</accession>
<evidence type="ECO:0000313" key="3">
    <source>
        <dbReference type="Proteomes" id="UP000198769"/>
    </source>
</evidence>
<proteinExistence type="predicted"/>
<gene>
    <name evidence="2" type="ORF">SAMN05421594_2228</name>
</gene>
<dbReference type="InterPro" id="IPR014710">
    <property type="entry name" value="RmlC-like_jellyroll"/>
</dbReference>
<dbReference type="Gene3D" id="2.60.120.10">
    <property type="entry name" value="Jelly Rolls"/>
    <property type="match status" value="1"/>
</dbReference>
<feature type="domain" description="Cyclic nucleotide-binding" evidence="1">
    <location>
        <begin position="10"/>
        <end position="114"/>
    </location>
</feature>
<dbReference type="InterPro" id="IPR000595">
    <property type="entry name" value="cNMP-bd_dom"/>
</dbReference>
<sequence length="189" mass="22176">MKEFLEEINFYYPLSAETVDALINICTEERFSKNDLLQEAGTAARYYYFIKSGLVGYYTVDEQGDSVYKIFFEEKSFVASTAAVIKDKPSDFNIVALEDCSVIKYPAKAFRELINRYHDLALFQIHYLEKNWVVKKEPLEISLKHETAKRRYLQLLQNKHLHDRLKQHHIASYLGITPTQLSRIKKEIN</sequence>
<name>A0A1I4Y8N3_CHROL</name>
<protein>
    <submittedName>
        <fullName evidence="2">Cyclic nucleotide-binding protein</fullName>
    </submittedName>
</protein>
<dbReference type="PROSITE" id="PS50042">
    <property type="entry name" value="CNMP_BINDING_3"/>
    <property type="match status" value="1"/>
</dbReference>
<keyword evidence="3" id="KW-1185">Reference proteome</keyword>
<dbReference type="CDD" id="cd00038">
    <property type="entry name" value="CAP_ED"/>
    <property type="match status" value="1"/>
</dbReference>
<dbReference type="RefSeq" id="WP_090024514.1">
    <property type="nucleotide sequence ID" value="NZ_FOVD01000003.1"/>
</dbReference>
<dbReference type="Pfam" id="PF00027">
    <property type="entry name" value="cNMP_binding"/>
    <property type="match status" value="1"/>
</dbReference>